<accession>A0AAV0XAN7</accession>
<keyword evidence="2" id="KW-0067">ATP-binding</keyword>
<dbReference type="InterPro" id="IPR001208">
    <property type="entry name" value="MCM_dom"/>
</dbReference>
<organism evidence="6 7">
    <name type="scientific">Macrosiphum euphorbiae</name>
    <name type="common">potato aphid</name>
    <dbReference type="NCBI Taxonomy" id="13131"/>
    <lineage>
        <taxon>Eukaryota</taxon>
        <taxon>Metazoa</taxon>
        <taxon>Ecdysozoa</taxon>
        <taxon>Arthropoda</taxon>
        <taxon>Hexapoda</taxon>
        <taxon>Insecta</taxon>
        <taxon>Pterygota</taxon>
        <taxon>Neoptera</taxon>
        <taxon>Paraneoptera</taxon>
        <taxon>Hemiptera</taxon>
        <taxon>Sternorrhyncha</taxon>
        <taxon>Aphidomorpha</taxon>
        <taxon>Aphidoidea</taxon>
        <taxon>Aphididae</taxon>
        <taxon>Macrosiphini</taxon>
        <taxon>Macrosiphum</taxon>
    </lineage>
</organism>
<dbReference type="Pfam" id="PF00493">
    <property type="entry name" value="MCM"/>
    <property type="match status" value="1"/>
</dbReference>
<dbReference type="InterPro" id="IPR031327">
    <property type="entry name" value="MCM"/>
</dbReference>
<name>A0AAV0XAN7_9HEMI</name>
<keyword evidence="3" id="KW-0238">DNA-binding</keyword>
<dbReference type="GO" id="GO:0005524">
    <property type="term" value="F:ATP binding"/>
    <property type="evidence" value="ECO:0007669"/>
    <property type="project" value="UniProtKB-KW"/>
</dbReference>
<dbReference type="InterPro" id="IPR027417">
    <property type="entry name" value="P-loop_NTPase"/>
</dbReference>
<feature type="domain" description="MCM C-terminal AAA(+) ATPase" evidence="4">
    <location>
        <begin position="1"/>
        <end position="35"/>
    </location>
</feature>
<dbReference type="GO" id="GO:0003697">
    <property type="term" value="F:single-stranded DNA binding"/>
    <property type="evidence" value="ECO:0007669"/>
    <property type="project" value="TreeGrafter"/>
</dbReference>
<dbReference type="GO" id="GO:0000727">
    <property type="term" value="P:double-strand break repair via break-induced replication"/>
    <property type="evidence" value="ECO:0007669"/>
    <property type="project" value="TreeGrafter"/>
</dbReference>
<gene>
    <name evidence="6" type="ORF">MEUPH1_LOCUS19896</name>
</gene>
<dbReference type="Proteomes" id="UP001160148">
    <property type="component" value="Unassembled WGS sequence"/>
</dbReference>
<dbReference type="Gene3D" id="3.40.50.300">
    <property type="entry name" value="P-loop containing nucleotide triphosphate hydrolases"/>
    <property type="match status" value="1"/>
</dbReference>
<dbReference type="AlphaFoldDB" id="A0AAV0XAN7"/>
<dbReference type="PANTHER" id="PTHR11630:SF46">
    <property type="entry name" value="DNA REPLICATION LICENSING FACTOR MCM3-RELATED"/>
    <property type="match status" value="1"/>
</dbReference>
<feature type="domain" description="MCM AAA-lid" evidence="5">
    <location>
        <begin position="95"/>
        <end position="167"/>
    </location>
</feature>
<proteinExistence type="predicted"/>
<evidence type="ECO:0000313" key="7">
    <source>
        <dbReference type="Proteomes" id="UP001160148"/>
    </source>
</evidence>
<protein>
    <recommendedName>
        <fullName evidence="8">DNA helicase</fullName>
    </recommendedName>
</protein>
<dbReference type="Pfam" id="PF17855">
    <property type="entry name" value="MCM_lid"/>
    <property type="match status" value="1"/>
</dbReference>
<dbReference type="GO" id="GO:0042555">
    <property type="term" value="C:MCM complex"/>
    <property type="evidence" value="ECO:0007669"/>
    <property type="project" value="TreeGrafter"/>
</dbReference>
<evidence type="ECO:0008006" key="8">
    <source>
        <dbReference type="Google" id="ProtNLM"/>
    </source>
</evidence>
<evidence type="ECO:0000256" key="3">
    <source>
        <dbReference type="ARBA" id="ARBA00023125"/>
    </source>
</evidence>
<evidence type="ECO:0000256" key="1">
    <source>
        <dbReference type="ARBA" id="ARBA00022741"/>
    </source>
</evidence>
<evidence type="ECO:0000313" key="6">
    <source>
        <dbReference type="EMBL" id="CAI6365152.1"/>
    </source>
</evidence>
<dbReference type="GO" id="GO:0017116">
    <property type="term" value="F:single-stranded DNA helicase activity"/>
    <property type="evidence" value="ECO:0007669"/>
    <property type="project" value="TreeGrafter"/>
</dbReference>
<dbReference type="GO" id="GO:1902975">
    <property type="term" value="P:mitotic DNA replication initiation"/>
    <property type="evidence" value="ECO:0007669"/>
    <property type="project" value="TreeGrafter"/>
</dbReference>
<dbReference type="PANTHER" id="PTHR11630">
    <property type="entry name" value="DNA REPLICATION LICENSING FACTOR MCM FAMILY MEMBER"/>
    <property type="match status" value="1"/>
</dbReference>
<keyword evidence="1" id="KW-0547">Nucleotide-binding</keyword>
<evidence type="ECO:0000256" key="2">
    <source>
        <dbReference type="ARBA" id="ARBA00022840"/>
    </source>
</evidence>
<comment type="caution">
    <text evidence="6">The sequence shown here is derived from an EMBL/GenBank/DDBJ whole genome shotgun (WGS) entry which is preliminary data.</text>
</comment>
<evidence type="ECO:0000259" key="5">
    <source>
        <dbReference type="Pfam" id="PF17855"/>
    </source>
</evidence>
<evidence type="ECO:0000259" key="4">
    <source>
        <dbReference type="Pfam" id="PF00493"/>
    </source>
</evidence>
<keyword evidence="7" id="KW-1185">Reference proteome</keyword>
<dbReference type="GO" id="GO:0006271">
    <property type="term" value="P:DNA strand elongation involved in DNA replication"/>
    <property type="evidence" value="ECO:0007669"/>
    <property type="project" value="TreeGrafter"/>
</dbReference>
<sequence>MQDSLLSRFDLMMIMLDVPDRENDILISDHVVRIHRYRDPKEQDGEVFPLTSGVDVLSTKSFENNITATDQLDDVYEKYDPILHGPVYTKILKSDFVRKYLAISKCIKPQLDNEASALITVEYARLRSREAVGPDAARTLPVTPRTVESMIRLSKAHAKGRFSRIVEA</sequence>
<reference evidence="6 7" key="1">
    <citation type="submission" date="2023-01" db="EMBL/GenBank/DDBJ databases">
        <authorList>
            <person name="Whitehead M."/>
        </authorList>
    </citation>
    <scope>NUCLEOTIDE SEQUENCE [LARGE SCALE GENOMIC DNA]</scope>
</reference>
<dbReference type="EMBL" id="CARXXK010000004">
    <property type="protein sequence ID" value="CAI6365152.1"/>
    <property type="molecule type" value="Genomic_DNA"/>
</dbReference>
<dbReference type="InterPro" id="IPR041562">
    <property type="entry name" value="MCM_lid"/>
</dbReference>
<dbReference type="GO" id="GO:0005634">
    <property type="term" value="C:nucleus"/>
    <property type="evidence" value="ECO:0007669"/>
    <property type="project" value="TreeGrafter"/>
</dbReference>